<proteinExistence type="predicted"/>
<protein>
    <submittedName>
        <fullName evidence="1">Uncharacterized protein</fullName>
    </submittedName>
</protein>
<dbReference type="Proteomes" id="UP001479606">
    <property type="component" value="Unassembled WGS sequence"/>
</dbReference>
<sequence>MRCGEDRSPHLLARNANLIKEIRVQLKPYQSSPTKHAVWERFQGYTKLIILGGGGPKGDTETKP</sequence>
<dbReference type="EMBL" id="JBCEVZ010000045">
    <property type="protein sequence ID" value="MEL5995739.1"/>
    <property type="molecule type" value="Genomic_DNA"/>
</dbReference>
<organism evidence="1 2">
    <name type="scientific">Hymenobacter segetis</name>
    <dbReference type="NCBI Taxonomy" id="2025509"/>
    <lineage>
        <taxon>Bacteria</taxon>
        <taxon>Pseudomonadati</taxon>
        <taxon>Bacteroidota</taxon>
        <taxon>Cytophagia</taxon>
        <taxon>Cytophagales</taxon>
        <taxon>Hymenobacteraceae</taxon>
        <taxon>Hymenobacter</taxon>
    </lineage>
</organism>
<comment type="caution">
    <text evidence="1">The sequence shown here is derived from an EMBL/GenBank/DDBJ whole genome shotgun (WGS) entry which is preliminary data.</text>
</comment>
<name>A0ABU9LY97_9BACT</name>
<gene>
    <name evidence="1" type="ORF">AAFH49_16105</name>
</gene>
<reference evidence="1 2" key="1">
    <citation type="journal article" date="2018" name="Arch. Microbiol.">
        <title>Hymenobacter segetis sp. nov., isolated from soil.</title>
        <authorList>
            <person name="Ten L.N."/>
            <person name="Lim S.J."/>
            <person name="Kim B.O."/>
            <person name="Kang I.K."/>
            <person name="Jung H.Y."/>
        </authorList>
    </citation>
    <scope>NUCLEOTIDE SEQUENCE [LARGE SCALE GENOMIC DNA]</scope>
    <source>
        <strain evidence="1 2">S7-3-11</strain>
    </source>
</reference>
<evidence type="ECO:0000313" key="1">
    <source>
        <dbReference type="EMBL" id="MEL5995739.1"/>
    </source>
</evidence>
<evidence type="ECO:0000313" key="2">
    <source>
        <dbReference type="Proteomes" id="UP001479606"/>
    </source>
</evidence>
<keyword evidence="2" id="KW-1185">Reference proteome</keyword>
<accession>A0ABU9LY97</accession>
<dbReference type="RefSeq" id="WP_342299771.1">
    <property type="nucleotide sequence ID" value="NZ_JBCEVZ010000045.1"/>
</dbReference>